<keyword evidence="3" id="KW-1185">Reference proteome</keyword>
<feature type="transmembrane region" description="Helical" evidence="1">
    <location>
        <begin position="6"/>
        <end position="24"/>
    </location>
</feature>
<organism evidence="2 3">
    <name type="scientific">Ulvibacterium marinum</name>
    <dbReference type="NCBI Taxonomy" id="2419782"/>
    <lineage>
        <taxon>Bacteria</taxon>
        <taxon>Pseudomonadati</taxon>
        <taxon>Bacteroidota</taxon>
        <taxon>Flavobacteriia</taxon>
        <taxon>Flavobacteriales</taxon>
        <taxon>Flavobacteriaceae</taxon>
        <taxon>Ulvibacterium</taxon>
    </lineage>
</organism>
<keyword evidence="1" id="KW-1133">Transmembrane helix</keyword>
<keyword evidence="1" id="KW-0472">Membrane</keyword>
<dbReference type="Pfam" id="PF16250">
    <property type="entry name" value="DUF4907"/>
    <property type="match status" value="1"/>
</dbReference>
<evidence type="ECO:0000313" key="3">
    <source>
        <dbReference type="Proteomes" id="UP000276603"/>
    </source>
</evidence>
<dbReference type="InterPro" id="IPR032593">
    <property type="entry name" value="DUF4907"/>
</dbReference>
<dbReference type="Proteomes" id="UP000276603">
    <property type="component" value="Unassembled WGS sequence"/>
</dbReference>
<evidence type="ECO:0000313" key="2">
    <source>
        <dbReference type="EMBL" id="RKN82310.1"/>
    </source>
</evidence>
<keyword evidence="1" id="KW-0812">Transmembrane</keyword>
<comment type="caution">
    <text evidence="2">The sequence shown here is derived from an EMBL/GenBank/DDBJ whole genome shotgun (WGS) entry which is preliminary data.</text>
</comment>
<evidence type="ECO:0000256" key="1">
    <source>
        <dbReference type="SAM" id="Phobius"/>
    </source>
</evidence>
<reference evidence="2 3" key="1">
    <citation type="submission" date="2018-10" db="EMBL/GenBank/DDBJ databases">
        <title>Ulvibacterium marinum gen. nov., sp. nov., a novel marine bacterium of the family Flavobacteriaceae, isolated from a culture of the green alga Ulva prolifera.</title>
        <authorList>
            <person name="Zhang Z."/>
        </authorList>
    </citation>
    <scope>NUCLEOTIDE SEQUENCE [LARGE SCALE GENOMIC DNA]</scope>
    <source>
        <strain evidence="2 3">CCMM003</strain>
    </source>
</reference>
<protein>
    <submittedName>
        <fullName evidence="2">DUF4907 domain-containing protein</fullName>
    </submittedName>
</protein>
<dbReference type="EMBL" id="RBCJ01000001">
    <property type="protein sequence ID" value="RKN82310.1"/>
    <property type="molecule type" value="Genomic_DNA"/>
</dbReference>
<accession>A0A3B0CBN2</accession>
<sequence>MGNKKHSIAFLIIGIAALLIGTLLDISNPQIKSVETGYGLKLAENPMDKSWYYEIYANGKLQIRQEYVPGISEKVRFASKTEAERIGTIVLNRLKSGRFPAITKQDLQENEISYQ</sequence>
<gene>
    <name evidence="2" type="ORF">D7Z94_00150</name>
</gene>
<dbReference type="AlphaFoldDB" id="A0A3B0CBN2"/>
<dbReference type="OrthoDB" id="674043at2"/>
<name>A0A3B0CBN2_9FLAO</name>
<dbReference type="RefSeq" id="WP_120709500.1">
    <property type="nucleotide sequence ID" value="NZ_RBCJ01000001.1"/>
</dbReference>
<proteinExistence type="predicted"/>